<protein>
    <submittedName>
        <fullName evidence="1">Uncharacterized protein</fullName>
    </submittedName>
</protein>
<proteinExistence type="predicted"/>
<reference evidence="1" key="1">
    <citation type="submission" date="2019-08" db="EMBL/GenBank/DDBJ databases">
        <authorList>
            <person name="Kucharzyk K."/>
            <person name="Murdoch R.W."/>
            <person name="Higgins S."/>
            <person name="Loffler F."/>
        </authorList>
    </citation>
    <scope>NUCLEOTIDE SEQUENCE</scope>
</reference>
<organism evidence="1">
    <name type="scientific">bioreactor metagenome</name>
    <dbReference type="NCBI Taxonomy" id="1076179"/>
    <lineage>
        <taxon>unclassified sequences</taxon>
        <taxon>metagenomes</taxon>
        <taxon>ecological metagenomes</taxon>
    </lineage>
</organism>
<evidence type="ECO:0000313" key="1">
    <source>
        <dbReference type="EMBL" id="MPN43280.1"/>
    </source>
</evidence>
<dbReference type="EMBL" id="VSSQ01101585">
    <property type="protein sequence ID" value="MPN43280.1"/>
    <property type="molecule type" value="Genomic_DNA"/>
</dbReference>
<dbReference type="AlphaFoldDB" id="A0A645HWP4"/>
<accession>A0A645HWP4</accession>
<gene>
    <name evidence="1" type="ORF">SDC9_190839</name>
</gene>
<sequence>MLDHLVDQSGRMLQVGVHDDDRIALRVGQARVHRGFLTEVAAETHVFDPRVTFVVGLHHLQRAVTTSVVDQDQFELDIGGVDSLEDLCDQRVEHRLFVVARHHDRQQHGQTFHRGFIDASRTRQRPHQASTRLTGGPVRLGCLRVMAATTADCPGTTR</sequence>
<name>A0A645HWP4_9ZZZZ</name>
<comment type="caution">
    <text evidence="1">The sequence shown here is derived from an EMBL/GenBank/DDBJ whole genome shotgun (WGS) entry which is preliminary data.</text>
</comment>